<dbReference type="Proteomes" id="UP000055702">
    <property type="component" value="Unassembled WGS sequence"/>
</dbReference>
<dbReference type="InterPro" id="IPR029056">
    <property type="entry name" value="Ribokinase-like"/>
</dbReference>
<dbReference type="EMBL" id="LRDC01000001">
    <property type="protein sequence ID" value="KVX03570.1"/>
    <property type="molecule type" value="Genomic_DNA"/>
</dbReference>
<dbReference type="Pfam" id="PF00294">
    <property type="entry name" value="PfkB"/>
    <property type="match status" value="1"/>
</dbReference>
<organism evidence="4">
    <name type="scientific">Shewanella frigidimarina</name>
    <dbReference type="NCBI Taxonomy" id="56812"/>
    <lineage>
        <taxon>Bacteria</taxon>
        <taxon>Pseudomonadati</taxon>
        <taxon>Pseudomonadota</taxon>
        <taxon>Gammaproteobacteria</taxon>
        <taxon>Alteromonadales</taxon>
        <taxon>Shewanellaceae</taxon>
        <taxon>Shewanella</taxon>
    </lineage>
</organism>
<keyword evidence="1" id="KW-0808">Transferase</keyword>
<keyword evidence="2 4" id="KW-0418">Kinase</keyword>
<dbReference type="Gene3D" id="3.40.1190.20">
    <property type="match status" value="1"/>
</dbReference>
<dbReference type="PANTHER" id="PTHR10584">
    <property type="entry name" value="SUGAR KINASE"/>
    <property type="match status" value="1"/>
</dbReference>
<evidence type="ECO:0000256" key="2">
    <source>
        <dbReference type="ARBA" id="ARBA00022777"/>
    </source>
</evidence>
<dbReference type="InterPro" id="IPR036390">
    <property type="entry name" value="WH_DNA-bd_sf"/>
</dbReference>
<dbReference type="PANTHER" id="PTHR10584:SF166">
    <property type="entry name" value="RIBOKINASE"/>
    <property type="match status" value="1"/>
</dbReference>
<feature type="domain" description="HTH asnC-type" evidence="3">
    <location>
        <begin position="1"/>
        <end position="74"/>
    </location>
</feature>
<dbReference type="AlphaFoldDB" id="A0A106C3J7"/>
<dbReference type="PROSITE" id="PS00583">
    <property type="entry name" value="PFKB_KINASES_1"/>
    <property type="match status" value="1"/>
</dbReference>
<evidence type="ECO:0000256" key="1">
    <source>
        <dbReference type="ARBA" id="ARBA00022679"/>
    </source>
</evidence>
<comment type="caution">
    <text evidence="4">The sequence shown here is derived from an EMBL/GenBank/DDBJ whole genome shotgun (WGS) entry which is preliminary data.</text>
</comment>
<name>A0A106C3J7_SHEFR</name>
<dbReference type="PROSITE" id="PS50956">
    <property type="entry name" value="HTH_ASNC_2"/>
    <property type="match status" value="1"/>
</dbReference>
<reference evidence="4 5" key="1">
    <citation type="submission" date="2016-01" db="EMBL/GenBank/DDBJ databases">
        <title>Draft genome of the antarctic isolate Shewanella frigidimarina Ag06-30.</title>
        <authorList>
            <person name="Parmeciano Di Noto G."/>
            <person name="Vazquez S."/>
            <person name="Mac Cormack W."/>
            <person name="Iriarte A."/>
            <person name="Quiroga C."/>
        </authorList>
    </citation>
    <scope>NUCLEOTIDE SEQUENCE [LARGE SCALE GENOMIC DNA]</scope>
    <source>
        <strain evidence="4 5">Ag06-30</strain>
    </source>
</reference>
<evidence type="ECO:0000259" key="3">
    <source>
        <dbReference type="PROSITE" id="PS50956"/>
    </source>
</evidence>
<dbReference type="InterPro" id="IPR036388">
    <property type="entry name" value="WH-like_DNA-bd_sf"/>
</dbReference>
<dbReference type="SUPFAM" id="SSF53613">
    <property type="entry name" value="Ribokinase-like"/>
    <property type="match status" value="1"/>
</dbReference>
<evidence type="ECO:0000313" key="5">
    <source>
        <dbReference type="Proteomes" id="UP000055702"/>
    </source>
</evidence>
<dbReference type="Gene3D" id="1.10.10.10">
    <property type="entry name" value="Winged helix-like DNA-binding domain superfamily/Winged helix DNA-binding domain"/>
    <property type="match status" value="1"/>
</dbReference>
<dbReference type="Pfam" id="PF13412">
    <property type="entry name" value="HTH_24"/>
    <property type="match status" value="1"/>
</dbReference>
<dbReference type="InterPro" id="IPR000485">
    <property type="entry name" value="AsnC-type_HTH_dom"/>
</dbReference>
<gene>
    <name evidence="4" type="ORF">AWJ07_03165</name>
</gene>
<sequence>MTERELEILALLKQDPLMPQQDMADKLSMSRSAVAGHIMNLTNKGIIRGKGYILAEAPYVVVIGGANMDILGRPAGSLRVGDSNPGSVSCSPGGVGRNIAENLARLGTDTRLTTAVGKDTYGQEIIEHCQRAGIDMKHTLQLPDSVTSTYLSVLDGESDMHVAINDMAILERLSVDVLKSQQAMLQRANVIVVDANLSQTSLAYILSNYADIPLFVDPVSCAKAIKLKPYLSAIHTLKPNLKEAEQLSGITITDHDQLPELANWFHAQGVERIFLSLGVDGVFFSDKQEQALLPAIPVSMVNANGAGDAFLAGLAHGFIQDWSTRKSTEFAMAAAVVALSDIATINPNMSEISVNRVIKESLC</sequence>
<evidence type="ECO:0000313" key="4">
    <source>
        <dbReference type="EMBL" id="KVX03570.1"/>
    </source>
</evidence>
<dbReference type="GO" id="GO:0016301">
    <property type="term" value="F:kinase activity"/>
    <property type="evidence" value="ECO:0007669"/>
    <property type="project" value="UniProtKB-KW"/>
</dbReference>
<dbReference type="SUPFAM" id="SSF46785">
    <property type="entry name" value="Winged helix' DNA-binding domain"/>
    <property type="match status" value="1"/>
</dbReference>
<dbReference type="InterPro" id="IPR002173">
    <property type="entry name" value="Carboh/pur_kinase_PfkB_CS"/>
</dbReference>
<accession>A0A106C3J7</accession>
<dbReference type="GO" id="GO:0043565">
    <property type="term" value="F:sequence-specific DNA binding"/>
    <property type="evidence" value="ECO:0007669"/>
    <property type="project" value="InterPro"/>
</dbReference>
<dbReference type="InterPro" id="IPR011611">
    <property type="entry name" value="PfkB_dom"/>
</dbReference>
<proteinExistence type="predicted"/>
<protein>
    <submittedName>
        <fullName evidence="4">Kinase</fullName>
    </submittedName>
</protein>
<dbReference type="CDD" id="cd01941">
    <property type="entry name" value="YeiC_kinase_like"/>
    <property type="match status" value="1"/>
</dbReference>